<evidence type="ECO:0000313" key="7">
    <source>
        <dbReference type="Proteomes" id="UP000250266"/>
    </source>
</evidence>
<dbReference type="SMART" id="SM00292">
    <property type="entry name" value="BRCT"/>
    <property type="match status" value="1"/>
</dbReference>
<evidence type="ECO:0000256" key="4">
    <source>
        <dbReference type="SAM" id="MobiDB-lite"/>
    </source>
</evidence>
<dbReference type="CDD" id="cd17744">
    <property type="entry name" value="BRCT_MDC1_rpt1"/>
    <property type="match status" value="1"/>
</dbReference>
<dbReference type="GO" id="GO:0006974">
    <property type="term" value="P:DNA damage response"/>
    <property type="evidence" value="ECO:0007669"/>
    <property type="project" value="UniProtKB-KW"/>
</dbReference>
<dbReference type="Proteomes" id="UP000250266">
    <property type="component" value="Unassembled WGS sequence"/>
</dbReference>
<dbReference type="Pfam" id="PF00533">
    <property type="entry name" value="BRCT"/>
    <property type="match status" value="1"/>
</dbReference>
<feature type="compositionally biased region" description="Polar residues" evidence="4">
    <location>
        <begin position="190"/>
        <end position="199"/>
    </location>
</feature>
<organism evidence="6 7">
    <name type="scientific">Lepidopterella palustris CBS 459.81</name>
    <dbReference type="NCBI Taxonomy" id="1314670"/>
    <lineage>
        <taxon>Eukaryota</taxon>
        <taxon>Fungi</taxon>
        <taxon>Dikarya</taxon>
        <taxon>Ascomycota</taxon>
        <taxon>Pezizomycotina</taxon>
        <taxon>Dothideomycetes</taxon>
        <taxon>Pleosporomycetidae</taxon>
        <taxon>Mytilinidiales</taxon>
        <taxon>Argynnaceae</taxon>
        <taxon>Lepidopterella</taxon>
    </lineage>
</organism>
<feature type="compositionally biased region" description="Polar residues" evidence="4">
    <location>
        <begin position="266"/>
        <end position="275"/>
    </location>
</feature>
<name>A0A8E2EEY7_9PEZI</name>
<reference evidence="6 7" key="1">
    <citation type="journal article" date="2016" name="Nat. Commun.">
        <title>Ectomycorrhizal ecology is imprinted in the genome of the dominant symbiotic fungus Cenococcum geophilum.</title>
        <authorList>
            <consortium name="DOE Joint Genome Institute"/>
            <person name="Peter M."/>
            <person name="Kohler A."/>
            <person name="Ohm R.A."/>
            <person name="Kuo A."/>
            <person name="Krutzmann J."/>
            <person name="Morin E."/>
            <person name="Arend M."/>
            <person name="Barry K.W."/>
            <person name="Binder M."/>
            <person name="Choi C."/>
            <person name="Clum A."/>
            <person name="Copeland A."/>
            <person name="Grisel N."/>
            <person name="Haridas S."/>
            <person name="Kipfer T."/>
            <person name="LaButti K."/>
            <person name="Lindquist E."/>
            <person name="Lipzen A."/>
            <person name="Maire R."/>
            <person name="Meier B."/>
            <person name="Mihaltcheva S."/>
            <person name="Molinier V."/>
            <person name="Murat C."/>
            <person name="Poggeler S."/>
            <person name="Quandt C.A."/>
            <person name="Sperisen C."/>
            <person name="Tritt A."/>
            <person name="Tisserant E."/>
            <person name="Crous P.W."/>
            <person name="Henrissat B."/>
            <person name="Nehls U."/>
            <person name="Egli S."/>
            <person name="Spatafora J.W."/>
            <person name="Grigoriev I.V."/>
            <person name="Martin F.M."/>
        </authorList>
    </citation>
    <scope>NUCLEOTIDE SEQUENCE [LARGE SCALE GENOMIC DNA]</scope>
    <source>
        <strain evidence="6 7">CBS 459.81</strain>
    </source>
</reference>
<feature type="compositionally biased region" description="Acidic residues" evidence="4">
    <location>
        <begin position="356"/>
        <end position="370"/>
    </location>
</feature>
<keyword evidence="3" id="KW-0539">Nucleus</keyword>
<keyword evidence="2" id="KW-0227">DNA damage</keyword>
<dbReference type="EMBL" id="KV744884">
    <property type="protein sequence ID" value="OCK82554.1"/>
    <property type="molecule type" value="Genomic_DNA"/>
</dbReference>
<dbReference type="GO" id="GO:0005634">
    <property type="term" value="C:nucleus"/>
    <property type="evidence" value="ECO:0007669"/>
    <property type="project" value="UniProtKB-SubCell"/>
</dbReference>
<feature type="compositionally biased region" description="Low complexity" evidence="4">
    <location>
        <begin position="179"/>
        <end position="188"/>
    </location>
</feature>
<dbReference type="Gene3D" id="3.40.50.10190">
    <property type="entry name" value="BRCT domain"/>
    <property type="match status" value="1"/>
</dbReference>
<dbReference type="PROSITE" id="PS50172">
    <property type="entry name" value="BRCT"/>
    <property type="match status" value="1"/>
</dbReference>
<protein>
    <recommendedName>
        <fullName evidence="5">BRCT domain-containing protein</fullName>
    </recommendedName>
</protein>
<feature type="compositionally biased region" description="Basic and acidic residues" evidence="4">
    <location>
        <begin position="249"/>
        <end position="262"/>
    </location>
</feature>
<accession>A0A8E2EEY7</accession>
<keyword evidence="7" id="KW-1185">Reference proteome</keyword>
<dbReference type="SUPFAM" id="SSF52113">
    <property type="entry name" value="BRCT domain"/>
    <property type="match status" value="1"/>
</dbReference>
<evidence type="ECO:0000313" key="6">
    <source>
        <dbReference type="EMBL" id="OCK82554.1"/>
    </source>
</evidence>
<dbReference type="PANTHER" id="PTHR23196">
    <property type="entry name" value="PAX TRANSCRIPTION ACTIVATION DOMAIN INTERACTING PROTEIN"/>
    <property type="match status" value="1"/>
</dbReference>
<evidence type="ECO:0000259" key="5">
    <source>
        <dbReference type="PROSITE" id="PS50172"/>
    </source>
</evidence>
<sequence length="701" mass="77135">MAPLFRLCEKLRSGELVQSHDIAKDSTCDILKNANGRLDITECDGIPRPDALARISTGDWGIKLEAVADSVLISPGKPRFHSESYPKSEKYALSRRTPREQSEIIFLREDDKVYFTAAKSRLSLEFGLEEIQVTSSAFAEANSSARTELAEPWASECKALPAEAPHQEQKPTEEDDVVVSRSFVRDGVTPSRSTPNASVARSEVVKETPASRPKFFQVSDLSDSVEPRREGEQNGDISTCAEPFTSLGDHVRPSNESTDPKEGLLANNSVSNPLQDSGDEVEEFSAAPVGKSQQNPSERADCPEMSGPQMPHPSAGSMEKSQRLGDIQGTPTAKYFLDTPSDSSPRLGSPDPYGDVGDDADEATTEDEEGDKTPRPQAPVRRVLDRVCIPKPKPRQSSKRAISEAPDETSDIPPKKRARKSNKNSQDSHLSDIVIDGQFEQSKSKLRVQRRPLSGIIETPSPDVAQGPQQSVTDDDLYKGPAPKVVFSNSAVSDKSQLMKFLRKHGGSVTERVEEGVANVLCVGKKDLKKTGKLLLSVALGLRIVTDDWILASSKAERLLKTDNFIPEIPGREKEWGFSMADIVGKPQRDLFAGKTLYFTPALKKDYQSGFKEIEHIAKTVGVKKVVSKAARDLKFDEDCIILALEQGDLDAVMLHERQWACYHKDLLSTSILRGRLDLDSDEFVIEPTNTPPKKTKKRSS</sequence>
<dbReference type="PANTHER" id="PTHR23196:SF1">
    <property type="entry name" value="PAX-INTERACTING PROTEIN 1"/>
    <property type="match status" value="1"/>
</dbReference>
<feature type="domain" description="BRCT" evidence="5">
    <location>
        <begin position="482"/>
        <end position="567"/>
    </location>
</feature>
<dbReference type="InterPro" id="IPR051579">
    <property type="entry name" value="DDR_Transcriptional_Reg"/>
</dbReference>
<evidence type="ECO:0000256" key="3">
    <source>
        <dbReference type="ARBA" id="ARBA00023242"/>
    </source>
</evidence>
<comment type="subcellular location">
    <subcellularLocation>
        <location evidence="1">Nucleus</location>
    </subcellularLocation>
</comment>
<dbReference type="InterPro" id="IPR036420">
    <property type="entry name" value="BRCT_dom_sf"/>
</dbReference>
<dbReference type="InterPro" id="IPR001357">
    <property type="entry name" value="BRCT_dom"/>
</dbReference>
<evidence type="ECO:0000256" key="2">
    <source>
        <dbReference type="ARBA" id="ARBA00022763"/>
    </source>
</evidence>
<dbReference type="AlphaFoldDB" id="A0A8E2EEY7"/>
<feature type="region of interest" description="Disordered" evidence="4">
    <location>
        <begin position="453"/>
        <end position="475"/>
    </location>
</feature>
<dbReference type="OrthoDB" id="342264at2759"/>
<dbReference type="GO" id="GO:0035861">
    <property type="term" value="C:site of double-strand break"/>
    <property type="evidence" value="ECO:0007669"/>
    <property type="project" value="TreeGrafter"/>
</dbReference>
<feature type="region of interest" description="Disordered" evidence="4">
    <location>
        <begin position="162"/>
        <end position="436"/>
    </location>
</feature>
<gene>
    <name evidence="6" type="ORF">K432DRAFT_424043</name>
</gene>
<evidence type="ECO:0000256" key="1">
    <source>
        <dbReference type="ARBA" id="ARBA00004123"/>
    </source>
</evidence>
<proteinExistence type="predicted"/>